<evidence type="ECO:0000313" key="8">
    <source>
        <dbReference type="Proteomes" id="UP000837801"/>
    </source>
</evidence>
<feature type="compositionally biased region" description="Low complexity" evidence="4">
    <location>
        <begin position="463"/>
        <end position="478"/>
    </location>
</feature>
<comment type="similarity">
    <text evidence="1">Belongs to the WD repeat mio family.</text>
</comment>
<gene>
    <name evidence="7" type="ORF">CLIB1423_03S05292</name>
</gene>
<dbReference type="InterPro" id="IPR015943">
    <property type="entry name" value="WD40/YVTN_repeat-like_dom_sf"/>
</dbReference>
<evidence type="ECO:0000313" key="7">
    <source>
        <dbReference type="EMBL" id="CAH2351393.1"/>
    </source>
</evidence>
<dbReference type="CDD" id="cd16691">
    <property type="entry name" value="mRING-H2-C3H3C2_Mio"/>
    <property type="match status" value="1"/>
</dbReference>
<dbReference type="InterPro" id="IPR037593">
    <property type="entry name" value="MIOS/Sea4"/>
</dbReference>
<dbReference type="GO" id="GO:1904263">
    <property type="term" value="P:positive regulation of TORC1 signaling"/>
    <property type="evidence" value="ECO:0007669"/>
    <property type="project" value="TreeGrafter"/>
</dbReference>
<accession>A0A9P0VX00</accession>
<organism evidence="7 8">
    <name type="scientific">[Candida] railenensis</name>
    <dbReference type="NCBI Taxonomy" id="45579"/>
    <lineage>
        <taxon>Eukaryota</taxon>
        <taxon>Fungi</taxon>
        <taxon>Dikarya</taxon>
        <taxon>Ascomycota</taxon>
        <taxon>Saccharomycotina</taxon>
        <taxon>Pichiomycetes</taxon>
        <taxon>Debaryomycetaceae</taxon>
        <taxon>Kurtzmaniella</taxon>
    </lineage>
</organism>
<dbReference type="GO" id="GO:0005737">
    <property type="term" value="C:cytoplasm"/>
    <property type="evidence" value="ECO:0007669"/>
    <property type="project" value="TreeGrafter"/>
</dbReference>
<evidence type="ECO:0000256" key="3">
    <source>
        <dbReference type="ARBA" id="ARBA00022737"/>
    </source>
</evidence>
<dbReference type="Pfam" id="PF17034">
    <property type="entry name" value="zinc_ribbon_16"/>
    <property type="match status" value="1"/>
</dbReference>
<dbReference type="InterPro" id="IPR036322">
    <property type="entry name" value="WD40_repeat_dom_sf"/>
</dbReference>
<comment type="caution">
    <text evidence="7">The sequence shown here is derived from an EMBL/GenBank/DDBJ whole genome shotgun (WGS) entry which is preliminary data.</text>
</comment>
<keyword evidence="2" id="KW-0853">WD repeat</keyword>
<reference evidence="7" key="1">
    <citation type="submission" date="2022-03" db="EMBL/GenBank/DDBJ databases">
        <authorList>
            <person name="Legras J.-L."/>
            <person name="Devillers H."/>
            <person name="Grondin C."/>
        </authorList>
    </citation>
    <scope>NUCLEOTIDE SEQUENCE</scope>
    <source>
        <strain evidence="7">CLIB 1423</strain>
    </source>
</reference>
<feature type="compositionally biased region" description="Acidic residues" evidence="4">
    <location>
        <begin position="501"/>
        <end position="510"/>
    </location>
</feature>
<feature type="region of interest" description="Disordered" evidence="4">
    <location>
        <begin position="329"/>
        <end position="361"/>
    </location>
</feature>
<evidence type="ECO:0000259" key="6">
    <source>
        <dbReference type="Pfam" id="PF21719"/>
    </source>
</evidence>
<feature type="region of interest" description="Disordered" evidence="4">
    <location>
        <begin position="946"/>
        <end position="981"/>
    </location>
</feature>
<feature type="region of interest" description="Disordered" evidence="4">
    <location>
        <begin position="457"/>
        <end position="478"/>
    </location>
</feature>
<feature type="domain" description="GATOR2 complex protein MIO zinc-ribbon like" evidence="5">
    <location>
        <begin position="1000"/>
        <end position="1093"/>
    </location>
</feature>
<keyword evidence="3" id="KW-0677">Repeat</keyword>
<evidence type="ECO:0000256" key="1">
    <source>
        <dbReference type="ARBA" id="ARBA00009713"/>
    </source>
</evidence>
<dbReference type="AlphaFoldDB" id="A0A9P0VX00"/>
<dbReference type="Pfam" id="PF21720">
    <property type="entry name" value="MIOS_WD40"/>
    <property type="match status" value="1"/>
</dbReference>
<feature type="compositionally biased region" description="Basic and acidic residues" evidence="4">
    <location>
        <begin position="511"/>
        <end position="537"/>
    </location>
</feature>
<sequence>MSGNIVRALNWDIGLEQRFIAINPIGDEVILYHTQHNDQSIESSDMVKVNCRTGFDNIQCSAYSLVDVGITAVGQSNGTISIFDITASTAANINNTSIAPTPVVAGMGGGGGGGVGGTNNSSVLHLRPKQSRQCNTICFNNAGLIAGGFDKGRQDNSLQIWNIEHFSRTSNNDHIKRPTHSYIPNEAVLSSVFYPDKVTNLLAGSYKFLREIDLRQETPVFQMSTKYTLGITIDNFREHLFSTYSEDGSFSVWDRRKLTSNSSTKYKSSSSSANVITESPVLSFNKLLSDTSRKNRSPCVRNSSIRKGEFAAVFNGDLIRRWNTGTVPAIRSKNGNTATSSTSTSSSSKHEHISQTLKQQSAQMYKPKEESLFVSLVLDTKTEYERVISFDYSPDIITNTSSHFVCMRQSGSVFRMLVKESIESVHFNSYNEFIISGPDGTLTKFLDTEHQEDNSKRLANNGITNGNNGKHPNNNINNPTALNKFDLALLDKKREHVLESTIDDEDDDNDGDRSSDLITNIRDKNSFQQKKNEKNNGEYDEDYSEEDYIPLNTYLGLSDVVSNDICYTIRKRASLGYGVDCEKNIKILEELEGTIDPHAYLINTWKWLLLAKKSLEKGTMISQGLDLGYQGVLGLWNGVEEINTQNRFNKEMGHITDQWYSHVVKSIVSSKGKKTAAINISSNSERKDQRKLCLIVSGWYLADDEFDEKLSALVAIGLYEKAAGWAVFHGDVQKAIEILGSSNKERLRIMSTAVAGYLAYKDSPVNSPWKDQCRKMASELDNPYLRAIFAFIADNDWWDVLDEHSLPLRERLGVALRFLSDKDLSVYLNRIAESVISKGELEGLILTGITPKGIALLQSYVDRTSDVQTAALITSFGCPRYFVDSRVDHWVHCYRDLLNSWSMFNVRAKFDVARTKLSKTYTGQITVKAAPKQVYLQCARCNKNLSKARSNSSNGRGGASGGVGGPGVGGPPGTVNGVPSGNTSVMLKQFNKMNPHNHFQFQNNEDFKACPHCGAPLPRCSICLLSLGTPIPMDATERSNEGTLSGKIENSFREWFSFCLSCNHGAHAYHAEEWFSKHYVCPVPDCNCRCNSK</sequence>
<protein>
    <submittedName>
        <fullName evidence="7">SEH-associated protein 4</fullName>
    </submittedName>
</protein>
<dbReference type="PANTHER" id="PTHR16453">
    <property type="entry name" value="WD40 DOMAIN-CONTAINING PROTEIN MIO FAMILY MEMBER"/>
    <property type="match status" value="1"/>
</dbReference>
<dbReference type="SUPFAM" id="SSF50978">
    <property type="entry name" value="WD40 repeat-like"/>
    <property type="match status" value="1"/>
</dbReference>
<dbReference type="InterPro" id="IPR031488">
    <property type="entry name" value="Zn_ribbon_mio"/>
</dbReference>
<dbReference type="OrthoDB" id="341486at2759"/>
<evidence type="ECO:0000256" key="2">
    <source>
        <dbReference type="ARBA" id="ARBA00022574"/>
    </source>
</evidence>
<evidence type="ECO:0000259" key="5">
    <source>
        <dbReference type="Pfam" id="PF17034"/>
    </source>
</evidence>
<proteinExistence type="inferred from homology"/>
<dbReference type="InterPro" id="IPR049092">
    <property type="entry name" value="MIOS_a-sol"/>
</dbReference>
<dbReference type="PANTHER" id="PTHR16453:SF9">
    <property type="entry name" value="GATOR COMPLEX PROTEIN MIOS"/>
    <property type="match status" value="1"/>
</dbReference>
<evidence type="ECO:0000256" key="4">
    <source>
        <dbReference type="SAM" id="MobiDB-lite"/>
    </source>
</evidence>
<dbReference type="EMBL" id="CAKXYY010000003">
    <property type="protein sequence ID" value="CAH2351393.1"/>
    <property type="molecule type" value="Genomic_DNA"/>
</dbReference>
<keyword evidence="8" id="KW-1185">Reference proteome</keyword>
<feature type="domain" description="MIOS-like alpha-solenoid" evidence="6">
    <location>
        <begin position="569"/>
        <end position="818"/>
    </location>
</feature>
<name>A0A9P0VX00_9ASCO</name>
<dbReference type="Proteomes" id="UP000837801">
    <property type="component" value="Unassembled WGS sequence"/>
</dbReference>
<dbReference type="Gene3D" id="2.130.10.10">
    <property type="entry name" value="YVTN repeat-like/Quinoprotein amine dehydrogenase"/>
    <property type="match status" value="1"/>
</dbReference>
<feature type="region of interest" description="Disordered" evidence="4">
    <location>
        <begin position="501"/>
        <end position="543"/>
    </location>
</feature>
<dbReference type="Pfam" id="PF21719">
    <property type="entry name" value="MIOS_a-sol"/>
    <property type="match status" value="1"/>
</dbReference>
<feature type="compositionally biased region" description="Gly residues" evidence="4">
    <location>
        <begin position="955"/>
        <end position="972"/>
    </location>
</feature>